<evidence type="ECO:0008006" key="2">
    <source>
        <dbReference type="Google" id="ProtNLM"/>
    </source>
</evidence>
<dbReference type="EMBL" id="HBGW01103244">
    <property type="protein sequence ID" value="CAD9647464.1"/>
    <property type="molecule type" value="Transcribed_RNA"/>
</dbReference>
<dbReference type="SUPFAM" id="SSF48371">
    <property type="entry name" value="ARM repeat"/>
    <property type="match status" value="1"/>
</dbReference>
<dbReference type="PANTHER" id="PTHR12537:SF12">
    <property type="entry name" value="MATERNAL PROTEIN PUMILIO"/>
    <property type="match status" value="1"/>
</dbReference>
<dbReference type="GO" id="GO:0010608">
    <property type="term" value="P:post-transcriptional regulation of gene expression"/>
    <property type="evidence" value="ECO:0007669"/>
    <property type="project" value="TreeGrafter"/>
</dbReference>
<dbReference type="GO" id="GO:0003729">
    <property type="term" value="F:mRNA binding"/>
    <property type="evidence" value="ECO:0007669"/>
    <property type="project" value="TreeGrafter"/>
</dbReference>
<dbReference type="Gene3D" id="1.25.10.10">
    <property type="entry name" value="Leucine-rich Repeat Variant"/>
    <property type="match status" value="1"/>
</dbReference>
<name>A0A7S2VSX5_9DINO</name>
<dbReference type="InterPro" id="IPR016024">
    <property type="entry name" value="ARM-type_fold"/>
</dbReference>
<dbReference type="PANTHER" id="PTHR12537">
    <property type="entry name" value="RNA BINDING PROTEIN PUMILIO-RELATED"/>
    <property type="match status" value="1"/>
</dbReference>
<dbReference type="InterPro" id="IPR011989">
    <property type="entry name" value="ARM-like"/>
</dbReference>
<gene>
    <name evidence="1" type="ORF">BRAN1462_LOCUS65286</name>
</gene>
<dbReference type="AlphaFoldDB" id="A0A7S2VSX5"/>
<accession>A0A7S2VSX5</accession>
<dbReference type="GO" id="GO:0005737">
    <property type="term" value="C:cytoplasm"/>
    <property type="evidence" value="ECO:0007669"/>
    <property type="project" value="TreeGrafter"/>
</dbReference>
<reference evidence="1" key="1">
    <citation type="submission" date="2021-01" db="EMBL/GenBank/DDBJ databases">
        <authorList>
            <person name="Corre E."/>
            <person name="Pelletier E."/>
            <person name="Niang G."/>
            <person name="Scheremetjew M."/>
            <person name="Finn R."/>
            <person name="Kale V."/>
            <person name="Holt S."/>
            <person name="Cochrane G."/>
            <person name="Meng A."/>
            <person name="Brown T."/>
            <person name="Cohen L."/>
        </authorList>
    </citation>
    <scope>NUCLEOTIDE SEQUENCE</scope>
    <source>
        <strain evidence="1">RCC3387</strain>
    </source>
</reference>
<organism evidence="1">
    <name type="scientific">Zooxanthella nutricula</name>
    <dbReference type="NCBI Taxonomy" id="1333877"/>
    <lineage>
        <taxon>Eukaryota</taxon>
        <taxon>Sar</taxon>
        <taxon>Alveolata</taxon>
        <taxon>Dinophyceae</taxon>
        <taxon>Peridiniales</taxon>
        <taxon>Peridiniales incertae sedis</taxon>
        <taxon>Zooxanthella</taxon>
    </lineage>
</organism>
<protein>
    <recommendedName>
        <fullName evidence="2">PUM-HD domain-containing protein</fullName>
    </recommendedName>
</protein>
<sequence length="230" mass="24288">MAGLRGAVADASCSPTASLVLLRALDTLGREAADFVAAELRGRARDAAGTSHGCAVLCHLLERTAGQSATEALVEELVGEPRGGDVAALCCHKYGHLAAMSVMRCGAVRHKGIVADALHGDLHRYARHRFASKVLREALVLAPHNVRGSLARELMSAPGSTTALACHCFGVLLVRAMLQQPRFAKQVRQCLTRGQARLRRDRYGYDLLVELGLEAAGRPPLPATAALGGA</sequence>
<evidence type="ECO:0000313" key="1">
    <source>
        <dbReference type="EMBL" id="CAD9647464.1"/>
    </source>
</evidence>
<proteinExistence type="predicted"/>